<sequence>MSALYPKINDILYIQLDTGDEKEANIVYKSRISDMDDESMYMEVPLQEGTGKLKKLYIGDELSAYFLTEGGVKNFFNSYVLSHHEDIIRLVRIKKPEQDQITKVQRRSFLRVQAELEVAVMTKDGTQFLAKTDDVGGGGVSFYLQPDHTIAEGSILTCWILIPFKNGSVEHVPFEGEVVRVKELPTNRRIVMLKFSQIADMERQKLIRYCFERQFDFRNR</sequence>
<comment type="caution">
    <text evidence="3">The sequence shown here is derived from an EMBL/GenBank/DDBJ whole genome shotgun (WGS) entry which is preliminary data.</text>
</comment>
<protein>
    <submittedName>
        <fullName evidence="3">Glycosyl transferase</fullName>
    </submittedName>
</protein>
<dbReference type="Gene3D" id="2.40.10.220">
    <property type="entry name" value="predicted glycosyltransferase like domains"/>
    <property type="match status" value="1"/>
</dbReference>
<gene>
    <name evidence="3" type="ORF">BK123_03110</name>
</gene>
<name>A0A1R1B919_PAELA</name>
<feature type="domain" description="PilZ" evidence="1">
    <location>
        <begin position="105"/>
        <end position="212"/>
    </location>
</feature>
<dbReference type="GO" id="GO:0016740">
    <property type="term" value="F:transferase activity"/>
    <property type="evidence" value="ECO:0007669"/>
    <property type="project" value="UniProtKB-KW"/>
</dbReference>
<feature type="domain" description="Type III secretion system flagellar brake protein YcgR PilZN" evidence="2">
    <location>
        <begin position="7"/>
        <end position="96"/>
    </location>
</feature>
<accession>A0A1R1B919</accession>
<dbReference type="Pfam" id="PF07238">
    <property type="entry name" value="PilZ"/>
    <property type="match status" value="1"/>
</dbReference>
<organism evidence="3 4">
    <name type="scientific">Paenibacillus lautus</name>
    <name type="common">Bacillus lautus</name>
    <dbReference type="NCBI Taxonomy" id="1401"/>
    <lineage>
        <taxon>Bacteria</taxon>
        <taxon>Bacillati</taxon>
        <taxon>Bacillota</taxon>
        <taxon>Bacilli</taxon>
        <taxon>Bacillales</taxon>
        <taxon>Paenibacillaceae</taxon>
        <taxon>Paenibacillus</taxon>
    </lineage>
</organism>
<dbReference type="Pfam" id="PF12945">
    <property type="entry name" value="PilZNR"/>
    <property type="match status" value="1"/>
</dbReference>
<dbReference type="InterPro" id="IPR009875">
    <property type="entry name" value="PilZ_domain"/>
</dbReference>
<evidence type="ECO:0000313" key="3">
    <source>
        <dbReference type="EMBL" id="OME96595.1"/>
    </source>
</evidence>
<dbReference type="RefSeq" id="WP_076320949.1">
    <property type="nucleotide sequence ID" value="NZ_JBCMXI010000015.1"/>
</dbReference>
<dbReference type="AlphaFoldDB" id="A0A1R1B919"/>
<evidence type="ECO:0000313" key="4">
    <source>
        <dbReference type="Proteomes" id="UP000187074"/>
    </source>
</evidence>
<dbReference type="Proteomes" id="UP000187074">
    <property type="component" value="Unassembled WGS sequence"/>
</dbReference>
<evidence type="ECO:0000259" key="1">
    <source>
        <dbReference type="Pfam" id="PF07238"/>
    </source>
</evidence>
<reference evidence="3 4" key="1">
    <citation type="submission" date="2016-11" db="EMBL/GenBank/DDBJ databases">
        <title>Paenibacillus species isolates.</title>
        <authorList>
            <person name="Beno S.M."/>
        </authorList>
    </citation>
    <scope>NUCLEOTIDE SEQUENCE [LARGE SCALE GENOMIC DNA]</scope>
    <source>
        <strain evidence="3 4">FSL F4-0100</strain>
    </source>
</reference>
<dbReference type="InterPro" id="IPR009926">
    <property type="entry name" value="T3SS_YcgR_PilZN"/>
</dbReference>
<dbReference type="OrthoDB" id="1951449at2"/>
<evidence type="ECO:0000259" key="2">
    <source>
        <dbReference type="Pfam" id="PF12945"/>
    </source>
</evidence>
<keyword evidence="3" id="KW-0808">Transferase</keyword>
<dbReference type="GO" id="GO:0035438">
    <property type="term" value="F:cyclic-di-GMP binding"/>
    <property type="evidence" value="ECO:0007669"/>
    <property type="project" value="InterPro"/>
</dbReference>
<proteinExistence type="predicted"/>
<dbReference type="EMBL" id="MRTF01000001">
    <property type="protein sequence ID" value="OME96595.1"/>
    <property type="molecule type" value="Genomic_DNA"/>
</dbReference>
<dbReference type="STRING" id="1401.BK123_03110"/>